<evidence type="ECO:0000313" key="1">
    <source>
        <dbReference type="EMBL" id="THU75580.1"/>
    </source>
</evidence>
<organism evidence="1 2">
    <name type="scientific">Dendrothele bispora (strain CBS 962.96)</name>
    <dbReference type="NCBI Taxonomy" id="1314807"/>
    <lineage>
        <taxon>Eukaryota</taxon>
        <taxon>Fungi</taxon>
        <taxon>Dikarya</taxon>
        <taxon>Basidiomycota</taxon>
        <taxon>Agaricomycotina</taxon>
        <taxon>Agaricomycetes</taxon>
        <taxon>Agaricomycetidae</taxon>
        <taxon>Agaricales</taxon>
        <taxon>Agaricales incertae sedis</taxon>
        <taxon>Dendrothele</taxon>
    </lineage>
</organism>
<keyword evidence="2" id="KW-1185">Reference proteome</keyword>
<proteinExistence type="predicted"/>
<dbReference type="EMBL" id="ML181853">
    <property type="protein sequence ID" value="THU75580.1"/>
    <property type="molecule type" value="Genomic_DNA"/>
</dbReference>
<sequence>MSSFFNNTSHCSFQGNITNVAGDYYINQVVNSEDKIVSHGVRGESIFDEYEYVRQGDMRLLQQLSEVNEEPWWPERLKSTKTTYKIDLLGRGHKEATGALPYRIAVRYSGKNAYSVWEQDFVKYSNPYSSHLTLFLPSCS</sequence>
<gene>
    <name evidence="1" type="ORF">K435DRAFT_880532</name>
</gene>
<dbReference type="Proteomes" id="UP000297245">
    <property type="component" value="Unassembled WGS sequence"/>
</dbReference>
<protein>
    <submittedName>
        <fullName evidence="1">Uncharacterized protein</fullName>
    </submittedName>
</protein>
<evidence type="ECO:0000313" key="2">
    <source>
        <dbReference type="Proteomes" id="UP000297245"/>
    </source>
</evidence>
<reference evidence="1 2" key="1">
    <citation type="journal article" date="2019" name="Nat. Ecol. Evol.">
        <title>Megaphylogeny resolves global patterns of mushroom evolution.</title>
        <authorList>
            <person name="Varga T."/>
            <person name="Krizsan K."/>
            <person name="Foldi C."/>
            <person name="Dima B."/>
            <person name="Sanchez-Garcia M."/>
            <person name="Sanchez-Ramirez S."/>
            <person name="Szollosi G.J."/>
            <person name="Szarkandi J.G."/>
            <person name="Papp V."/>
            <person name="Albert L."/>
            <person name="Andreopoulos W."/>
            <person name="Angelini C."/>
            <person name="Antonin V."/>
            <person name="Barry K.W."/>
            <person name="Bougher N.L."/>
            <person name="Buchanan P."/>
            <person name="Buyck B."/>
            <person name="Bense V."/>
            <person name="Catcheside P."/>
            <person name="Chovatia M."/>
            <person name="Cooper J."/>
            <person name="Damon W."/>
            <person name="Desjardin D."/>
            <person name="Finy P."/>
            <person name="Geml J."/>
            <person name="Haridas S."/>
            <person name="Hughes K."/>
            <person name="Justo A."/>
            <person name="Karasinski D."/>
            <person name="Kautmanova I."/>
            <person name="Kiss B."/>
            <person name="Kocsube S."/>
            <person name="Kotiranta H."/>
            <person name="LaButti K.M."/>
            <person name="Lechner B.E."/>
            <person name="Liimatainen K."/>
            <person name="Lipzen A."/>
            <person name="Lukacs Z."/>
            <person name="Mihaltcheva S."/>
            <person name="Morgado L.N."/>
            <person name="Niskanen T."/>
            <person name="Noordeloos M.E."/>
            <person name="Ohm R.A."/>
            <person name="Ortiz-Santana B."/>
            <person name="Ovrebo C."/>
            <person name="Racz N."/>
            <person name="Riley R."/>
            <person name="Savchenko A."/>
            <person name="Shiryaev A."/>
            <person name="Soop K."/>
            <person name="Spirin V."/>
            <person name="Szebenyi C."/>
            <person name="Tomsovsky M."/>
            <person name="Tulloss R.E."/>
            <person name="Uehling J."/>
            <person name="Grigoriev I.V."/>
            <person name="Vagvolgyi C."/>
            <person name="Papp T."/>
            <person name="Martin F.M."/>
            <person name="Miettinen O."/>
            <person name="Hibbett D.S."/>
            <person name="Nagy L.G."/>
        </authorList>
    </citation>
    <scope>NUCLEOTIDE SEQUENCE [LARGE SCALE GENOMIC DNA]</scope>
    <source>
        <strain evidence="1 2">CBS 962.96</strain>
    </source>
</reference>
<dbReference type="AlphaFoldDB" id="A0A4S8KJG0"/>
<name>A0A4S8KJG0_DENBC</name>
<accession>A0A4S8KJG0</accession>